<organism evidence="2 3">
    <name type="scientific">Candidatus Halomonas stercoripullorum</name>
    <dbReference type="NCBI Taxonomy" id="2838617"/>
    <lineage>
        <taxon>Bacteria</taxon>
        <taxon>Pseudomonadati</taxon>
        <taxon>Pseudomonadota</taxon>
        <taxon>Gammaproteobacteria</taxon>
        <taxon>Oceanospirillales</taxon>
        <taxon>Halomonadaceae</taxon>
        <taxon>Halomonas</taxon>
    </lineage>
</organism>
<evidence type="ECO:0000313" key="3">
    <source>
        <dbReference type="Proteomes" id="UP000824248"/>
    </source>
</evidence>
<evidence type="ECO:0000313" key="2">
    <source>
        <dbReference type="EMBL" id="HIX60672.1"/>
    </source>
</evidence>
<dbReference type="NCBIfam" id="NF046101">
    <property type="entry name" value="PA3496_fam"/>
    <property type="match status" value="1"/>
</dbReference>
<name>A0A9D1WKW6_9GAMM</name>
<gene>
    <name evidence="2" type="ORF">H9854_00300</name>
</gene>
<evidence type="ECO:0000256" key="1">
    <source>
        <dbReference type="SAM" id="MobiDB-lite"/>
    </source>
</evidence>
<dbReference type="Pfam" id="PF26620">
    <property type="entry name" value="DUF8197"/>
    <property type="match status" value="1"/>
</dbReference>
<dbReference type="InterPro" id="IPR058059">
    <property type="entry name" value="PA3496-like"/>
</dbReference>
<comment type="caution">
    <text evidence="2">The sequence shown here is derived from an EMBL/GenBank/DDBJ whole genome shotgun (WGS) entry which is preliminary data.</text>
</comment>
<dbReference type="InterPro" id="IPR058510">
    <property type="entry name" value="DUF8197"/>
</dbReference>
<reference evidence="2" key="2">
    <citation type="submission" date="2021-04" db="EMBL/GenBank/DDBJ databases">
        <authorList>
            <person name="Gilroy R."/>
        </authorList>
    </citation>
    <scope>NUCLEOTIDE SEQUENCE</scope>
    <source>
        <strain evidence="2">1193</strain>
    </source>
</reference>
<reference evidence="2" key="1">
    <citation type="journal article" date="2021" name="PeerJ">
        <title>Extensive microbial diversity within the chicken gut microbiome revealed by metagenomics and culture.</title>
        <authorList>
            <person name="Gilroy R."/>
            <person name="Ravi A."/>
            <person name="Getino M."/>
            <person name="Pursley I."/>
            <person name="Horton D.L."/>
            <person name="Alikhan N.F."/>
            <person name="Baker D."/>
            <person name="Gharbi K."/>
            <person name="Hall N."/>
            <person name="Watson M."/>
            <person name="Adriaenssens E.M."/>
            <person name="Foster-Nyarko E."/>
            <person name="Jarju S."/>
            <person name="Secka A."/>
            <person name="Antonio M."/>
            <person name="Oren A."/>
            <person name="Chaudhuri R.R."/>
            <person name="La Ragione R."/>
            <person name="Hildebrand F."/>
            <person name="Pallen M.J."/>
        </authorList>
    </citation>
    <scope>NUCLEOTIDE SEQUENCE</scope>
    <source>
        <strain evidence="2">1193</strain>
    </source>
</reference>
<proteinExistence type="predicted"/>
<dbReference type="EMBL" id="DXFC01000011">
    <property type="protein sequence ID" value="HIX60672.1"/>
    <property type="molecule type" value="Genomic_DNA"/>
</dbReference>
<dbReference type="AlphaFoldDB" id="A0A9D1WKW6"/>
<accession>A0A9D1WKW6</accession>
<dbReference type="Proteomes" id="UP000824248">
    <property type="component" value="Unassembled WGS sequence"/>
</dbReference>
<feature type="region of interest" description="Disordered" evidence="1">
    <location>
        <begin position="1"/>
        <end position="29"/>
    </location>
</feature>
<protein>
    <submittedName>
        <fullName evidence="2">Uncharacterized protein</fullName>
    </submittedName>
</protein>
<feature type="compositionally biased region" description="Acidic residues" evidence="1">
    <location>
        <begin position="9"/>
        <end position="24"/>
    </location>
</feature>
<sequence>MSHEPLVSEPDDDDIDFSEAVNDDEYVRPRSSSRADTLRVRRRVEALLEERRLQRAIEDDWMLLDEEE</sequence>